<accession>A0A7R7DNH9</accession>
<evidence type="ECO:0000259" key="3">
    <source>
        <dbReference type="PROSITE" id="PS51186"/>
    </source>
</evidence>
<feature type="domain" description="N-acetyltransferase" evidence="3">
    <location>
        <begin position="4"/>
        <end position="144"/>
    </location>
</feature>
<sequence length="171" mass="18173">MAQWRVRAATPADAGRIATAGLAWSTPGDSLVVVHDTSYDTTALPALIAERADGTVVGMLSYTAHPDALEVVSLAAEPRRGGIGTALLAAAYRRAGELGLSRVWLVTTNDNLDALRFYQRRGMRITGVDPGAVDRARRRKPSIPLRGDHGIGLHDEIRLEGQVSAAVAPGR</sequence>
<dbReference type="EMBL" id="AP023355">
    <property type="protein sequence ID" value="BCJ34903.1"/>
    <property type="molecule type" value="Genomic_DNA"/>
</dbReference>
<name>A0A7R7DNH9_9ACTN</name>
<gene>
    <name evidence="4" type="ORF">Athai_24060</name>
</gene>
<keyword evidence="1" id="KW-0808">Transferase</keyword>
<dbReference type="SUPFAM" id="SSF55729">
    <property type="entry name" value="Acyl-CoA N-acyltransferases (Nat)"/>
    <property type="match status" value="1"/>
</dbReference>
<evidence type="ECO:0000313" key="5">
    <source>
        <dbReference type="Proteomes" id="UP000611640"/>
    </source>
</evidence>
<keyword evidence="2" id="KW-0012">Acyltransferase</keyword>
<dbReference type="AlphaFoldDB" id="A0A7R7DNH9"/>
<evidence type="ECO:0000256" key="2">
    <source>
        <dbReference type="ARBA" id="ARBA00023315"/>
    </source>
</evidence>
<dbReference type="PROSITE" id="PS51186">
    <property type="entry name" value="GNAT"/>
    <property type="match status" value="1"/>
</dbReference>
<dbReference type="KEGG" id="atl:Athai_24060"/>
<evidence type="ECO:0000313" key="4">
    <source>
        <dbReference type="EMBL" id="BCJ34903.1"/>
    </source>
</evidence>
<dbReference type="Gene3D" id="3.40.630.30">
    <property type="match status" value="1"/>
</dbReference>
<dbReference type="GO" id="GO:0016747">
    <property type="term" value="F:acyltransferase activity, transferring groups other than amino-acyl groups"/>
    <property type="evidence" value="ECO:0007669"/>
    <property type="project" value="InterPro"/>
</dbReference>
<dbReference type="Proteomes" id="UP000611640">
    <property type="component" value="Chromosome"/>
</dbReference>
<keyword evidence="5" id="KW-1185">Reference proteome</keyword>
<dbReference type="InterPro" id="IPR016181">
    <property type="entry name" value="Acyl_CoA_acyltransferase"/>
</dbReference>
<dbReference type="PANTHER" id="PTHR43877">
    <property type="entry name" value="AMINOALKYLPHOSPHONATE N-ACETYLTRANSFERASE-RELATED-RELATED"/>
    <property type="match status" value="1"/>
</dbReference>
<organism evidence="4 5">
    <name type="scientific">Actinocatenispora thailandica</name>
    <dbReference type="NCBI Taxonomy" id="227318"/>
    <lineage>
        <taxon>Bacteria</taxon>
        <taxon>Bacillati</taxon>
        <taxon>Actinomycetota</taxon>
        <taxon>Actinomycetes</taxon>
        <taxon>Micromonosporales</taxon>
        <taxon>Micromonosporaceae</taxon>
        <taxon>Actinocatenispora</taxon>
    </lineage>
</organism>
<dbReference type="Pfam" id="PF00583">
    <property type="entry name" value="Acetyltransf_1"/>
    <property type="match status" value="1"/>
</dbReference>
<dbReference type="InterPro" id="IPR000182">
    <property type="entry name" value="GNAT_dom"/>
</dbReference>
<protein>
    <submittedName>
        <fullName evidence="4">N-acetyltransferase</fullName>
    </submittedName>
</protein>
<reference evidence="4 5" key="1">
    <citation type="submission" date="2020-08" db="EMBL/GenBank/DDBJ databases">
        <title>Whole genome shotgun sequence of Actinocatenispora thailandica NBRC 105041.</title>
        <authorList>
            <person name="Komaki H."/>
            <person name="Tamura T."/>
        </authorList>
    </citation>
    <scope>NUCLEOTIDE SEQUENCE [LARGE SCALE GENOMIC DNA]</scope>
    <source>
        <strain evidence="4 5">NBRC 105041</strain>
    </source>
</reference>
<evidence type="ECO:0000256" key="1">
    <source>
        <dbReference type="ARBA" id="ARBA00022679"/>
    </source>
</evidence>
<dbReference type="InterPro" id="IPR050832">
    <property type="entry name" value="Bact_Acetyltransf"/>
</dbReference>
<proteinExistence type="predicted"/>
<dbReference type="RefSeq" id="WP_203961560.1">
    <property type="nucleotide sequence ID" value="NZ_AP023355.1"/>
</dbReference>